<dbReference type="Proteomes" id="UP001633002">
    <property type="component" value="Unassembled WGS sequence"/>
</dbReference>
<gene>
    <name evidence="1" type="ORF">R1sor_018022</name>
</gene>
<reference evidence="1 2" key="1">
    <citation type="submission" date="2024-09" db="EMBL/GenBank/DDBJ databases">
        <title>Chromosome-scale assembly of Riccia sorocarpa.</title>
        <authorList>
            <person name="Paukszto L."/>
        </authorList>
    </citation>
    <scope>NUCLEOTIDE SEQUENCE [LARGE SCALE GENOMIC DNA]</scope>
    <source>
        <strain evidence="1">LP-2024</strain>
        <tissue evidence="1">Aerial parts of the thallus</tissue>
    </source>
</reference>
<dbReference type="EMBL" id="JBJQOH010000001">
    <property type="protein sequence ID" value="KAL3700000.1"/>
    <property type="molecule type" value="Genomic_DNA"/>
</dbReference>
<accession>A0ABD3IC31</accession>
<dbReference type="AlphaFoldDB" id="A0ABD3IC31"/>
<protein>
    <submittedName>
        <fullName evidence="1">Uncharacterized protein</fullName>
    </submittedName>
</protein>
<organism evidence="1 2">
    <name type="scientific">Riccia sorocarpa</name>
    <dbReference type="NCBI Taxonomy" id="122646"/>
    <lineage>
        <taxon>Eukaryota</taxon>
        <taxon>Viridiplantae</taxon>
        <taxon>Streptophyta</taxon>
        <taxon>Embryophyta</taxon>
        <taxon>Marchantiophyta</taxon>
        <taxon>Marchantiopsida</taxon>
        <taxon>Marchantiidae</taxon>
        <taxon>Marchantiales</taxon>
        <taxon>Ricciaceae</taxon>
        <taxon>Riccia</taxon>
    </lineage>
</organism>
<evidence type="ECO:0000313" key="1">
    <source>
        <dbReference type="EMBL" id="KAL3700000.1"/>
    </source>
</evidence>
<name>A0ABD3IC31_9MARC</name>
<comment type="caution">
    <text evidence="1">The sequence shown here is derived from an EMBL/GenBank/DDBJ whole genome shotgun (WGS) entry which is preliminary data.</text>
</comment>
<proteinExistence type="predicted"/>
<sequence length="142" mass="16635">MEYDGDSQLEAFKVYRKYVRAQKRKFIRAQQHVMTEELKREPQLFWQRLRPQRLQTELDALELGEYVRTLYFFPEVDAMPAPVGDIGPRTIEGNRTEDHARFWCGGAELLGAKAMALWSLAMEMWNLAMTMWSAAMAIDQDE</sequence>
<keyword evidence="2" id="KW-1185">Reference proteome</keyword>
<evidence type="ECO:0000313" key="2">
    <source>
        <dbReference type="Proteomes" id="UP001633002"/>
    </source>
</evidence>